<reference evidence="5" key="1">
    <citation type="submission" date="2019-08" db="EMBL/GenBank/DDBJ databases">
        <title>Complete genome sequence of a mangrove-derived Streptomyces xiamenensis.</title>
        <authorList>
            <person name="Xu J."/>
        </authorList>
    </citation>
    <scope>NUCLEOTIDE SEQUENCE</scope>
    <source>
        <strain evidence="5">318</strain>
    </source>
</reference>
<feature type="region of interest" description="Disordered" evidence="2">
    <location>
        <begin position="172"/>
        <end position="224"/>
    </location>
</feature>
<dbReference type="Gene3D" id="3.40.50.300">
    <property type="entry name" value="P-loop containing nucleotide triphosphate hydrolases"/>
    <property type="match status" value="1"/>
</dbReference>
<dbReference type="KEGG" id="sxi:SXIM_35500"/>
<proteinExistence type="predicted"/>
<dbReference type="STRING" id="408015.SXIM_35500"/>
<dbReference type="PROSITE" id="PS50005">
    <property type="entry name" value="TPR"/>
    <property type="match status" value="1"/>
</dbReference>
<evidence type="ECO:0000259" key="4">
    <source>
        <dbReference type="SMART" id="SM00382"/>
    </source>
</evidence>
<dbReference type="SUPFAM" id="SSF48452">
    <property type="entry name" value="TPR-like"/>
    <property type="match status" value="2"/>
</dbReference>
<dbReference type="PANTHER" id="PTHR47691">
    <property type="entry name" value="REGULATOR-RELATED"/>
    <property type="match status" value="1"/>
</dbReference>
<organism evidence="5 6">
    <name type="scientific">Streptomyces xiamenensis</name>
    <dbReference type="NCBI Taxonomy" id="408015"/>
    <lineage>
        <taxon>Bacteria</taxon>
        <taxon>Bacillati</taxon>
        <taxon>Actinomycetota</taxon>
        <taxon>Actinomycetes</taxon>
        <taxon>Kitasatosporales</taxon>
        <taxon>Streptomycetaceae</taxon>
        <taxon>Streptomyces</taxon>
    </lineage>
</organism>
<evidence type="ECO:0000313" key="5">
    <source>
        <dbReference type="EMBL" id="AKG44934.1"/>
    </source>
</evidence>
<dbReference type="PRINTS" id="PR00364">
    <property type="entry name" value="DISEASERSIST"/>
</dbReference>
<name>A0A0F7FXT6_9ACTN</name>
<dbReference type="PANTHER" id="PTHR47691:SF3">
    <property type="entry name" value="HTH-TYPE TRANSCRIPTIONAL REGULATOR RV0890C-RELATED"/>
    <property type="match status" value="1"/>
</dbReference>
<keyword evidence="6" id="KW-1185">Reference proteome</keyword>
<dbReference type="Pfam" id="PF13191">
    <property type="entry name" value="AAA_16"/>
    <property type="match status" value="1"/>
</dbReference>
<evidence type="ECO:0000313" key="6">
    <source>
        <dbReference type="Proteomes" id="UP000034034"/>
    </source>
</evidence>
<dbReference type="InterPro" id="IPR027417">
    <property type="entry name" value="P-loop_NTPase"/>
</dbReference>
<feature type="transmembrane region" description="Helical" evidence="3">
    <location>
        <begin position="109"/>
        <end position="131"/>
    </location>
</feature>
<protein>
    <submittedName>
        <fullName evidence="5">Tetratricopeptide TPR_2 repeat-containing protein</fullName>
    </submittedName>
</protein>
<keyword evidence="3" id="KW-0472">Membrane</keyword>
<keyword evidence="1" id="KW-0802">TPR repeat</keyword>
<dbReference type="SMART" id="SM00028">
    <property type="entry name" value="TPR"/>
    <property type="match status" value="5"/>
</dbReference>
<evidence type="ECO:0000256" key="2">
    <source>
        <dbReference type="SAM" id="MobiDB-lite"/>
    </source>
</evidence>
<accession>A0A0F7FXT6</accession>
<dbReference type="Pfam" id="PF13424">
    <property type="entry name" value="TPR_12"/>
    <property type="match status" value="3"/>
</dbReference>
<dbReference type="RefSeq" id="WP_046724652.1">
    <property type="nucleotide sequence ID" value="NZ_CP009922.3"/>
</dbReference>
<feature type="repeat" description="TPR" evidence="1">
    <location>
        <begin position="724"/>
        <end position="757"/>
    </location>
</feature>
<dbReference type="InterPro" id="IPR011990">
    <property type="entry name" value="TPR-like_helical_dom_sf"/>
</dbReference>
<dbReference type="Proteomes" id="UP000034034">
    <property type="component" value="Chromosome"/>
</dbReference>
<keyword evidence="3" id="KW-0812">Transmembrane</keyword>
<dbReference type="InterPro" id="IPR019734">
    <property type="entry name" value="TPR_rpt"/>
</dbReference>
<dbReference type="SUPFAM" id="SSF52540">
    <property type="entry name" value="P-loop containing nucleoside triphosphate hydrolases"/>
    <property type="match status" value="1"/>
</dbReference>
<dbReference type="HOGENOM" id="CLU_010364_0_0_11"/>
<dbReference type="PATRIC" id="fig|408015.6.peg.3598"/>
<dbReference type="AlphaFoldDB" id="A0A0F7FXT6"/>
<keyword evidence="3" id="KW-1133">Transmembrane helix</keyword>
<sequence length="1103" mass="121518">MATQLALTQEHRAEIDRLLVRAAEEEVRRSDGRVDGRQLLQRARSTIDEIHRPALEEYAVYRRAEDEFSPGRLSDRFRPQALGGAIAATVAASVAVLILVGGSDLATSVAFFDAVVTIAAGLLGYALYAVFAHQWAIQRHAGDRHQPGGVEALRLEWLTAVEVRGIRPYLDQQRALTPHRESAVPEQRDPRRAPQQQRRPDRSAAARTRSVLTKSFGRLPEPGHPFIGRRRHLTQITQWVNRDRARTDTRPTVVVLHGPSGSGRTMLARWAAHELRELFRGACLVDLRGQSVDPLPTRDAILHLMNRLGAPRDQLLFREGAGREADAGQLRRLAERYHQHLAGLPVVIILDDATDAEQVRTLIPERSDSLVLVTAAEPLDLDPELPASVHQLPLEALDPTSAEELLRANVGLGSPLLEEQADGPAPGAGPGNASEWLRLADLCDGRPLLLQLVASALTHRTPAQLIEALEAATPEGPGEDPAERVLRTRYTDLSEPARRLLRRLALAGRASLGARAAAALLDVGQSEGAQRLEELNQAGFLHNVRGSRYRLHDLVRRFARVRLFDEESHEERSAAQERLIRSYAELADTVIRLVDGKTSTRADLLPAAAGGHGFSSLDSALRWLDDETSFITATLRYADERVDRQAVQHLLGALCDYCLLRGDLYRLGELNELTQAVNQGLLTRSVQWRTGVAARQLGELDKARSTLSSVVTLYQEAQNNAGTARALRDLGITLQHQGQLPEAQSKLREALDLQQARELAGDRGWTLHALAAVERERGRLGSARGMLAEALRLHQGSGSVHGEAWTRFQLGQTLLWAGRIPDAEQELRTALDLYERSQDVRGVAFATTELGLARLHDGDTTSAQEQLRAALAQHRETEDARGEAWSLYYLGQAQEEGGDPESALRSLEQARTMFSRMRDIYGLAWARHHSARVTRDIRAQSTGSLRNSGFARQLLTDARRDFQRAGVTHGEAWSALELAVIDAGNERAGQALELADEALRLFTEGYGDGEPDRRGADWAQFLRCTLLPLASPGGSEIGEAVAQQELSELLEAEHPLRDPRLTDAASSYVLMLERGHGPESGWTAWRMGMVPRRGARDVLGVPA</sequence>
<dbReference type="InterPro" id="IPR041664">
    <property type="entry name" value="AAA_16"/>
</dbReference>
<feature type="domain" description="AAA+ ATPase" evidence="4">
    <location>
        <begin position="250"/>
        <end position="400"/>
    </location>
</feature>
<dbReference type="InterPro" id="IPR003593">
    <property type="entry name" value="AAA+_ATPase"/>
</dbReference>
<gene>
    <name evidence="5" type="ORF">SXIM_35500</name>
</gene>
<dbReference type="SMART" id="SM00382">
    <property type="entry name" value="AAA"/>
    <property type="match status" value="1"/>
</dbReference>
<dbReference type="EMBL" id="CP009922">
    <property type="protein sequence ID" value="AKG44934.1"/>
    <property type="molecule type" value="Genomic_DNA"/>
</dbReference>
<dbReference type="Gene3D" id="1.25.40.10">
    <property type="entry name" value="Tetratricopeptide repeat domain"/>
    <property type="match status" value="2"/>
</dbReference>
<feature type="transmembrane region" description="Helical" evidence="3">
    <location>
        <begin position="81"/>
        <end position="103"/>
    </location>
</feature>
<evidence type="ECO:0000256" key="3">
    <source>
        <dbReference type="SAM" id="Phobius"/>
    </source>
</evidence>
<evidence type="ECO:0000256" key="1">
    <source>
        <dbReference type="PROSITE-ProRule" id="PRU00339"/>
    </source>
</evidence>
<feature type="compositionally biased region" description="Basic and acidic residues" evidence="2">
    <location>
        <begin position="178"/>
        <end position="204"/>
    </location>
</feature>